<dbReference type="PROSITE" id="PS00080">
    <property type="entry name" value="MULTICOPPER_OXIDASE2"/>
    <property type="match status" value="1"/>
</dbReference>
<organism evidence="9 10">
    <name type="scientific">Nitrosospira briensis</name>
    <dbReference type="NCBI Taxonomy" id="35799"/>
    <lineage>
        <taxon>Bacteria</taxon>
        <taxon>Pseudomonadati</taxon>
        <taxon>Pseudomonadota</taxon>
        <taxon>Betaproteobacteria</taxon>
        <taxon>Nitrosomonadales</taxon>
        <taxon>Nitrosomonadaceae</taxon>
        <taxon>Nitrosospira</taxon>
    </lineage>
</organism>
<feature type="compositionally biased region" description="Low complexity" evidence="4">
    <location>
        <begin position="426"/>
        <end position="437"/>
    </location>
</feature>
<proteinExistence type="predicted"/>
<dbReference type="InterPro" id="IPR009880">
    <property type="entry name" value="Glyoxal_oxidase_N"/>
</dbReference>
<dbReference type="InterPro" id="IPR002355">
    <property type="entry name" value="Cu_oxidase_Cu_BS"/>
</dbReference>
<dbReference type="SUPFAM" id="SSF81296">
    <property type="entry name" value="E set domains"/>
    <property type="match status" value="1"/>
</dbReference>
<feature type="domain" description="Glyoxal oxidase N-terminal" evidence="5">
    <location>
        <begin position="594"/>
        <end position="899"/>
    </location>
</feature>
<keyword evidence="9" id="KW-0946">Virion</keyword>
<dbReference type="PROSITE" id="PS00079">
    <property type="entry name" value="MULTICOPPER_OXIDASE1"/>
    <property type="match status" value="1"/>
</dbReference>
<evidence type="ECO:0000256" key="4">
    <source>
        <dbReference type="SAM" id="MobiDB-lite"/>
    </source>
</evidence>
<dbReference type="InterPro" id="IPR014756">
    <property type="entry name" value="Ig_E-set"/>
</dbReference>
<evidence type="ECO:0000256" key="3">
    <source>
        <dbReference type="ARBA" id="ARBA00023002"/>
    </source>
</evidence>
<feature type="domain" description="Galactose oxidase-like Early set" evidence="8">
    <location>
        <begin position="925"/>
        <end position="1020"/>
    </location>
</feature>
<dbReference type="InterPro" id="IPR006652">
    <property type="entry name" value="Kelch_1"/>
</dbReference>
<dbReference type="SMART" id="SM00612">
    <property type="entry name" value="Kelch"/>
    <property type="match status" value="3"/>
</dbReference>
<evidence type="ECO:0000313" key="9">
    <source>
        <dbReference type="EMBL" id="SFN40413.1"/>
    </source>
</evidence>
<dbReference type="InterPro" id="IPR008972">
    <property type="entry name" value="Cupredoxin"/>
</dbReference>
<dbReference type="PANTHER" id="PTHR32208">
    <property type="entry name" value="SECRETED PROTEIN-RELATED"/>
    <property type="match status" value="1"/>
</dbReference>
<dbReference type="RefSeq" id="WP_074794938.1">
    <property type="nucleotide sequence ID" value="NZ_FOVJ01000001.1"/>
</dbReference>
<dbReference type="Gene3D" id="2.130.10.80">
    <property type="entry name" value="Galactose oxidase/kelch, beta-propeller"/>
    <property type="match status" value="1"/>
</dbReference>
<dbReference type="SUPFAM" id="SSF50965">
    <property type="entry name" value="Galactose oxidase, central domain"/>
    <property type="match status" value="1"/>
</dbReference>
<dbReference type="InterPro" id="IPR011043">
    <property type="entry name" value="Gal_Oxase/kelch_b-propeller"/>
</dbReference>
<dbReference type="EMBL" id="FOVJ01000001">
    <property type="protein sequence ID" value="SFN40413.1"/>
    <property type="molecule type" value="Genomic_DNA"/>
</dbReference>
<reference evidence="10" key="1">
    <citation type="submission" date="2016-10" db="EMBL/GenBank/DDBJ databases">
        <authorList>
            <person name="Varghese N."/>
        </authorList>
    </citation>
    <scope>NUCLEOTIDE SEQUENCE [LARGE SCALE GENOMIC DNA]</scope>
    <source>
        <strain evidence="10">Nsp8</strain>
    </source>
</reference>
<dbReference type="Pfam" id="PF09118">
    <property type="entry name" value="GO-like_E_set"/>
    <property type="match status" value="1"/>
</dbReference>
<gene>
    <name evidence="9" type="ORF">SAMN05216386_0839</name>
</gene>
<keyword evidence="1" id="KW-0479">Metal-binding</keyword>
<evidence type="ECO:0000259" key="6">
    <source>
        <dbReference type="Pfam" id="PF07731"/>
    </source>
</evidence>
<dbReference type="GO" id="GO:0051301">
    <property type="term" value="P:cell division"/>
    <property type="evidence" value="ECO:0007669"/>
    <property type="project" value="UniProtKB-KW"/>
</dbReference>
<dbReference type="SUPFAM" id="SSF49503">
    <property type="entry name" value="Cupredoxins"/>
    <property type="match status" value="3"/>
</dbReference>
<evidence type="ECO:0000256" key="1">
    <source>
        <dbReference type="ARBA" id="ARBA00022723"/>
    </source>
</evidence>
<evidence type="ECO:0000259" key="8">
    <source>
        <dbReference type="Pfam" id="PF09118"/>
    </source>
</evidence>
<feature type="compositionally biased region" description="Basic and acidic residues" evidence="4">
    <location>
        <begin position="399"/>
        <end position="412"/>
    </location>
</feature>
<dbReference type="InterPro" id="IPR037293">
    <property type="entry name" value="Gal_Oxidase_central_sf"/>
</dbReference>
<dbReference type="InterPro" id="IPR033138">
    <property type="entry name" value="Cu_oxidase_CS"/>
</dbReference>
<protein>
    <submittedName>
        <fullName evidence="9">Multicopper oxidase with three cupredoxin domains (Includes cell division protein FtsP and spore coat protein CotA)</fullName>
    </submittedName>
</protein>
<dbReference type="Gene3D" id="2.60.40.420">
    <property type="entry name" value="Cupredoxins - blue copper proteins"/>
    <property type="match status" value="3"/>
</dbReference>
<keyword evidence="9" id="KW-0167">Capsid protein</keyword>
<keyword evidence="9" id="KW-0132">Cell division</keyword>
<evidence type="ECO:0000313" key="10">
    <source>
        <dbReference type="Proteomes" id="UP000183107"/>
    </source>
</evidence>
<dbReference type="GO" id="GO:0016491">
    <property type="term" value="F:oxidoreductase activity"/>
    <property type="evidence" value="ECO:0007669"/>
    <property type="project" value="UniProtKB-KW"/>
</dbReference>
<dbReference type="GO" id="GO:0005507">
    <property type="term" value="F:copper ion binding"/>
    <property type="evidence" value="ECO:0007669"/>
    <property type="project" value="InterPro"/>
</dbReference>
<dbReference type="Gene3D" id="2.60.40.10">
    <property type="entry name" value="Immunoglobulins"/>
    <property type="match status" value="1"/>
</dbReference>
<feature type="domain" description="Plastocyanin-like" evidence="7">
    <location>
        <begin position="85"/>
        <end position="193"/>
    </location>
</feature>
<keyword evidence="3" id="KW-0560">Oxidoreductase</keyword>
<dbReference type="Pfam" id="PF07731">
    <property type="entry name" value="Cu-oxidase_2"/>
    <property type="match status" value="1"/>
</dbReference>
<accession>A0A1I4YRM3</accession>
<dbReference type="InterPro" id="IPR013783">
    <property type="entry name" value="Ig-like_fold"/>
</dbReference>
<sequence length="1021" mass="111973">MQTRHIYIKIEEIPNYSPVAPDDAEHHKHRLDCMRNMGHEDAIIPEAEVDRRTLNALVYREYLDGAYTILKDDPLIAADANEPRVERRIPGAVIYTQPGERLYVHVLNGDIEPHSLHVHGLHYGIDSDGSWPFGVQEYEGPNRSDAICPSEQWCYIFDAREDTIGCWPFHDHHMHIEEVVKRGLFGGIIVRDPHCEKVDLEVPIFFHRLTANVDIAEAAFDSDTLNPGDTFAHVFNEEGTFEYYCRFHPMQGRVRVTAAGPLTATINILDTPARFELDDVTVGVGAEVTWNHAGNQPHTVTERAGAGLESYAINGRTFVGNTPTIVAESGKRIRWYVFNLDMSMVWHNFHLHGQRWRWGTEWVDTRSLGPAESFVADTIVPPVILEPLPLDCCCKPRENGQNRPGHEPVHGAEEEENQHGGRAQPARIGAAHAAGARAHTHSHPSRLESEASDPSSHSGGQHEHSHEHSGECDSAYPDRRRECKRYQLQGDFLIHCHVEMHMMEGMAAILRATQEVELSEEEVKRICYQLPNVRMHECPEVGHHPCGGDGEDSWELLDSSPIFTVHGALLHTGHVLLFSGAAERNYPLEGRIWDPTTRQIMPGVITLPEDFFCSGHIFLPDGRLLVVGGDTNGAGHTNNRCFIFTPDTTNPDAGAFSATASMAHARWYPTAVSLSDGRVLAFSGGHPIAAEAEVYDGTSWAPVTGADRTFEELYPGLHLLPSGEIFYTRAGWAGATGTQTAYLTLTGPTSGNWTDYGQEQFYDRQEGMSLLTIDTTASPERTRLYIFGGGVSGPATARNNATAEVIEFSGGVGGSSWQRIADMNVGRTNVNAVALPTGRILIIGGHSNGQKWSPTPVLPVETYNPDTDEWTPGASLNFPRQYHSVCILLPDGRILAAGGVAPGTADPDQHTLELYSPGYLSLGARPVISTAPPSVTYGTTFSVETPQAANIGSVALIAPISVTHHTDAGQRYIKLPINSRTATTLETAAPANGNIAPPGFYMLFVVNNQGVPSEARFVAIS</sequence>
<dbReference type="PANTHER" id="PTHR32208:SF21">
    <property type="entry name" value="LOW QUALITY PROTEIN: ALDEHYDE OXIDASE GLOX-LIKE"/>
    <property type="match status" value="1"/>
</dbReference>
<keyword evidence="2" id="KW-0732">Signal</keyword>
<feature type="domain" description="Plastocyanin-like" evidence="6">
    <location>
        <begin position="307"/>
        <end position="356"/>
    </location>
</feature>
<dbReference type="Proteomes" id="UP000183107">
    <property type="component" value="Unassembled WGS sequence"/>
</dbReference>
<dbReference type="Pfam" id="PF07250">
    <property type="entry name" value="Glyoxal_oxid_N"/>
    <property type="match status" value="1"/>
</dbReference>
<keyword evidence="9" id="KW-0131">Cell cycle</keyword>
<evidence type="ECO:0000259" key="7">
    <source>
        <dbReference type="Pfam" id="PF07732"/>
    </source>
</evidence>
<dbReference type="OrthoDB" id="8673369at2"/>
<dbReference type="InterPro" id="IPR011706">
    <property type="entry name" value="Cu-oxidase_C"/>
</dbReference>
<dbReference type="Pfam" id="PF07732">
    <property type="entry name" value="Cu-oxidase_3"/>
    <property type="match status" value="1"/>
</dbReference>
<evidence type="ECO:0000256" key="2">
    <source>
        <dbReference type="ARBA" id="ARBA00022729"/>
    </source>
</evidence>
<dbReference type="AlphaFoldDB" id="A0A1I4YRM3"/>
<dbReference type="InterPro" id="IPR011707">
    <property type="entry name" value="Cu-oxidase-like_N"/>
</dbReference>
<feature type="region of interest" description="Disordered" evidence="4">
    <location>
        <begin position="399"/>
        <end position="475"/>
    </location>
</feature>
<dbReference type="InterPro" id="IPR015202">
    <property type="entry name" value="GO-like_E_set"/>
</dbReference>
<feature type="compositionally biased region" description="Basic and acidic residues" evidence="4">
    <location>
        <begin position="460"/>
        <end position="475"/>
    </location>
</feature>
<keyword evidence="10" id="KW-1185">Reference proteome</keyword>
<evidence type="ECO:0000259" key="5">
    <source>
        <dbReference type="Pfam" id="PF07250"/>
    </source>
</evidence>
<dbReference type="CDD" id="cd02851">
    <property type="entry name" value="E_set_GO_C"/>
    <property type="match status" value="1"/>
</dbReference>
<name>A0A1I4YRM3_9PROT</name>